<sequence>MAKILNVSLQSIPEVIIINDDDNDLTILTEVEFHDLDIKLKMEYYLHLFVYDIHGDVDAPLVIPNWDDVEVLSIALDRKDDYLGVANVSVTADKKRVSIKTAMRLKLGKQSNTSSHFSKKLKVFATIAPAIGRSSKWSLPFESQIEY</sequence>
<dbReference type="Proteomes" id="UP001597548">
    <property type="component" value="Unassembled WGS sequence"/>
</dbReference>
<evidence type="ECO:0000313" key="2">
    <source>
        <dbReference type="Proteomes" id="UP001597548"/>
    </source>
</evidence>
<evidence type="ECO:0000313" key="1">
    <source>
        <dbReference type="EMBL" id="MFD2916500.1"/>
    </source>
</evidence>
<protein>
    <recommendedName>
        <fullName evidence="3">Immunity protein 50</fullName>
    </recommendedName>
</protein>
<keyword evidence="2" id="KW-1185">Reference proteome</keyword>
<comment type="caution">
    <text evidence="1">The sequence shown here is derived from an EMBL/GenBank/DDBJ whole genome shotgun (WGS) entry which is preliminary data.</text>
</comment>
<organism evidence="1 2">
    <name type="scientific">Psychroserpens luteus</name>
    <dbReference type="NCBI Taxonomy" id="1434066"/>
    <lineage>
        <taxon>Bacteria</taxon>
        <taxon>Pseudomonadati</taxon>
        <taxon>Bacteroidota</taxon>
        <taxon>Flavobacteriia</taxon>
        <taxon>Flavobacteriales</taxon>
        <taxon>Flavobacteriaceae</taxon>
        <taxon>Psychroserpens</taxon>
    </lineage>
</organism>
<reference evidence="2" key="1">
    <citation type="journal article" date="2019" name="Int. J. Syst. Evol. Microbiol.">
        <title>The Global Catalogue of Microorganisms (GCM) 10K type strain sequencing project: providing services to taxonomists for standard genome sequencing and annotation.</title>
        <authorList>
            <consortium name="The Broad Institute Genomics Platform"/>
            <consortium name="The Broad Institute Genome Sequencing Center for Infectious Disease"/>
            <person name="Wu L."/>
            <person name="Ma J."/>
        </authorList>
    </citation>
    <scope>NUCLEOTIDE SEQUENCE [LARGE SCALE GENOMIC DNA]</scope>
    <source>
        <strain evidence="2">KCTC 32514</strain>
    </source>
</reference>
<name>A0ABW5ZTY8_9FLAO</name>
<accession>A0ABW5ZTY8</accession>
<dbReference type="RefSeq" id="WP_194506633.1">
    <property type="nucleotide sequence ID" value="NZ_JADILU010000001.1"/>
</dbReference>
<evidence type="ECO:0008006" key="3">
    <source>
        <dbReference type="Google" id="ProtNLM"/>
    </source>
</evidence>
<dbReference type="EMBL" id="JBHUOS010000010">
    <property type="protein sequence ID" value="MFD2916500.1"/>
    <property type="molecule type" value="Genomic_DNA"/>
</dbReference>
<proteinExistence type="predicted"/>
<gene>
    <name evidence="1" type="ORF">ACFS29_12670</name>
</gene>